<gene>
    <name evidence="2" type="ORF">GJV82_14340</name>
</gene>
<reference evidence="2 3" key="1">
    <citation type="submission" date="2019-11" db="EMBL/GenBank/DDBJ databases">
        <title>Cellulosimicrobium composti sp. nov. isolated from a compost.</title>
        <authorList>
            <person name="Yang Y."/>
        </authorList>
    </citation>
    <scope>NUCLEOTIDE SEQUENCE [LARGE SCALE GENOMIC DNA]</scope>
    <source>
        <strain evidence="2 3">BIT-GX5</strain>
    </source>
</reference>
<name>A0A6N7ZKS3_9MICO</name>
<evidence type="ECO:0000313" key="2">
    <source>
        <dbReference type="EMBL" id="MTG90115.1"/>
    </source>
</evidence>
<feature type="compositionally biased region" description="Basic and acidic residues" evidence="1">
    <location>
        <begin position="1"/>
        <end position="10"/>
    </location>
</feature>
<proteinExistence type="predicted"/>
<accession>A0A6N7ZKS3</accession>
<organism evidence="2 3">
    <name type="scientific">Cellulosimicrobium composti</name>
    <dbReference type="NCBI Taxonomy" id="2672572"/>
    <lineage>
        <taxon>Bacteria</taxon>
        <taxon>Bacillati</taxon>
        <taxon>Actinomycetota</taxon>
        <taxon>Actinomycetes</taxon>
        <taxon>Micrococcales</taxon>
        <taxon>Promicromonosporaceae</taxon>
        <taxon>Cellulosimicrobium</taxon>
    </lineage>
</organism>
<dbReference type="RefSeq" id="WP_155099699.1">
    <property type="nucleotide sequence ID" value="NZ_WMKA01000038.1"/>
</dbReference>
<comment type="caution">
    <text evidence="2">The sequence shown here is derived from an EMBL/GenBank/DDBJ whole genome shotgun (WGS) entry which is preliminary data.</text>
</comment>
<protein>
    <submittedName>
        <fullName evidence="2">Uncharacterized protein</fullName>
    </submittedName>
</protein>
<evidence type="ECO:0000313" key="3">
    <source>
        <dbReference type="Proteomes" id="UP000440668"/>
    </source>
</evidence>
<dbReference type="Proteomes" id="UP000440668">
    <property type="component" value="Unassembled WGS sequence"/>
</dbReference>
<dbReference type="EMBL" id="WMKA01000038">
    <property type="protein sequence ID" value="MTG90115.1"/>
    <property type="molecule type" value="Genomic_DNA"/>
</dbReference>
<dbReference type="AlphaFoldDB" id="A0A6N7ZKS3"/>
<sequence>MRGERDREQTPAEDVATSAPPVVELPYGEAAVGAGATTVVAGIPSGYPRTTDGAVSAALTYANAAGTALFVTPEKRTQIAETIYTPAARENGVLTDEVAAAVQDELNVTPDGLGLRADGTIDASRRAFAECLYQYGAYRVDDVDASTDPSEVVVTTWAPCLNGVGSADDGSAVQVRWSEATTTMRWSGTDWQIAETTYPTHTPPAPDQPRAVNVSLTERARLLGDGWVVPADATDTFDPTIGIGEL</sequence>
<feature type="region of interest" description="Disordered" evidence="1">
    <location>
        <begin position="1"/>
        <end position="20"/>
    </location>
</feature>
<evidence type="ECO:0000256" key="1">
    <source>
        <dbReference type="SAM" id="MobiDB-lite"/>
    </source>
</evidence>